<feature type="signal peptide" evidence="1">
    <location>
        <begin position="1"/>
        <end position="16"/>
    </location>
</feature>
<accession>A0A2P2LK20</accession>
<organism evidence="2">
    <name type="scientific">Rhizophora mucronata</name>
    <name type="common">Asiatic mangrove</name>
    <dbReference type="NCBI Taxonomy" id="61149"/>
    <lineage>
        <taxon>Eukaryota</taxon>
        <taxon>Viridiplantae</taxon>
        <taxon>Streptophyta</taxon>
        <taxon>Embryophyta</taxon>
        <taxon>Tracheophyta</taxon>
        <taxon>Spermatophyta</taxon>
        <taxon>Magnoliopsida</taxon>
        <taxon>eudicotyledons</taxon>
        <taxon>Gunneridae</taxon>
        <taxon>Pentapetalae</taxon>
        <taxon>rosids</taxon>
        <taxon>fabids</taxon>
        <taxon>Malpighiales</taxon>
        <taxon>Rhizophoraceae</taxon>
        <taxon>Rhizophora</taxon>
    </lineage>
</organism>
<evidence type="ECO:0000256" key="1">
    <source>
        <dbReference type="SAM" id="SignalP"/>
    </source>
</evidence>
<reference evidence="2" key="1">
    <citation type="submission" date="2018-02" db="EMBL/GenBank/DDBJ databases">
        <title>Rhizophora mucronata_Transcriptome.</title>
        <authorList>
            <person name="Meera S.P."/>
            <person name="Sreeshan A."/>
            <person name="Augustine A."/>
        </authorList>
    </citation>
    <scope>NUCLEOTIDE SEQUENCE</scope>
    <source>
        <tissue evidence="2">Leaf</tissue>
    </source>
</reference>
<proteinExistence type="predicted"/>
<dbReference type="AlphaFoldDB" id="A0A2P2LK20"/>
<protein>
    <submittedName>
        <fullName evidence="2">Uncharacterized protein</fullName>
    </submittedName>
</protein>
<sequence>MVLSLMVLGRMFLLMGMQIMDMMELPLSQPTLPFSGVMGSQIYIRHMDMNMLQVYHFSGTHSLGLLLALLVTVEHQLYLLMSFIR</sequence>
<keyword evidence="1" id="KW-0732">Signal</keyword>
<name>A0A2P2LK20_RHIMU</name>
<evidence type="ECO:0000313" key="2">
    <source>
        <dbReference type="EMBL" id="MBX18319.1"/>
    </source>
</evidence>
<dbReference type="EMBL" id="GGEC01037835">
    <property type="protein sequence ID" value="MBX18319.1"/>
    <property type="molecule type" value="Transcribed_RNA"/>
</dbReference>
<feature type="chain" id="PRO_5015106403" evidence="1">
    <location>
        <begin position="17"/>
        <end position="85"/>
    </location>
</feature>